<sequence length="523" mass="58177">MIRISNVKVPLDMVDYRQVISQQLNISKNKIKDVKLVKQAVDARRKNKVHFVCSFDFNIDNEEMIIKRYPKLQLAKVKPYHYPVMKANDEHIVVVGSGPAGLFCAYNLARAHQKVTLIERGKEVGKRKEDIDNFFKTGKLLVNSNVQFGEGGAGTFSDGKLTTGVKDKRKQFILETFVQHGANEDILYMNKPHVGTDYLINVVKSMREKIIENGGEVLFESQLVDIGIENNRLVNIKIDQNGKIKTMHPDKLVLAIGHSARDTYEMLYQRGLKMEAKPFAVGLRIEHLQSFINEQQYGKYANHPRLKAADYKLAVKSSNGRGVYTFCMCPGGRVINSSSELGGVVVNGMSNQARDDINANSAILVTVGIEDFKDDHPLSGVVYQRELEHKAFELGGKNYFVPVMKVEEYLGSEVGDTSVECSVLPGVKHANLNELFSDEVNQALKEGLVLMNQKISGFTSNAMLLGVESRSSSPVKFERDENYQSNIKGIYPIGEGAGYAGGIMSSALDGLKCSELILKGENK</sequence>
<feature type="domain" description="FAD/NAD(P)-binding" evidence="1">
    <location>
        <begin position="91"/>
        <end position="262"/>
    </location>
</feature>
<dbReference type="PRINTS" id="PR00368">
    <property type="entry name" value="FADPNR"/>
</dbReference>
<dbReference type="Gene3D" id="3.30.70.2700">
    <property type="match status" value="1"/>
</dbReference>
<evidence type="ECO:0000259" key="1">
    <source>
        <dbReference type="Pfam" id="PF07992"/>
    </source>
</evidence>
<dbReference type="PANTHER" id="PTHR42842">
    <property type="entry name" value="FAD/NAD(P)-BINDING OXIDOREDUCTASE"/>
    <property type="match status" value="1"/>
</dbReference>
<dbReference type="PANTHER" id="PTHR42842:SF3">
    <property type="entry name" value="FAD_NAD(P)-BINDING OXIDOREDUCTASE FAMILY PROTEIN"/>
    <property type="match status" value="1"/>
</dbReference>
<dbReference type="Gene3D" id="3.50.50.60">
    <property type="entry name" value="FAD/NAD(P)-binding domain"/>
    <property type="match status" value="2"/>
</dbReference>
<proteinExistence type="predicted"/>
<dbReference type="InterPro" id="IPR023753">
    <property type="entry name" value="FAD/NAD-binding_dom"/>
</dbReference>
<comment type="caution">
    <text evidence="3">The sequence shown here is derived from an EMBL/GenBank/DDBJ whole genome shotgun (WGS) entry which is preliminary data.</text>
</comment>
<name>A0A1Y4QGP0_9FIRM</name>
<dbReference type="Pfam" id="PF21688">
    <property type="entry name" value="FAD-depend_C"/>
    <property type="match status" value="1"/>
</dbReference>
<protein>
    <submittedName>
        <fullName evidence="3">FAD-dependent oxidoreductase</fullName>
    </submittedName>
</protein>
<dbReference type="Proteomes" id="UP000196258">
    <property type="component" value="Unassembled WGS sequence"/>
</dbReference>
<dbReference type="InterPro" id="IPR028348">
    <property type="entry name" value="FAD-binding_protein"/>
</dbReference>
<accession>A0A1Y4QGP0</accession>
<reference evidence="4" key="1">
    <citation type="submission" date="2017-04" db="EMBL/GenBank/DDBJ databases">
        <title>Function of individual gut microbiota members based on whole genome sequencing of pure cultures obtained from chicken caecum.</title>
        <authorList>
            <person name="Medvecky M."/>
            <person name="Cejkova D."/>
            <person name="Polansky O."/>
            <person name="Karasova D."/>
            <person name="Kubasova T."/>
            <person name="Cizek A."/>
            <person name="Rychlik I."/>
        </authorList>
    </citation>
    <scope>NUCLEOTIDE SEQUENCE [LARGE SCALE GENOMIC DNA]</scope>
    <source>
        <strain evidence="4">An149</strain>
    </source>
</reference>
<dbReference type="InterPro" id="IPR049516">
    <property type="entry name" value="FAD-depend_C"/>
</dbReference>
<dbReference type="AlphaFoldDB" id="A0A1Y4QGP0"/>
<dbReference type="EMBL" id="NFLB01000013">
    <property type="protein sequence ID" value="OUQ04191.1"/>
    <property type="molecule type" value="Genomic_DNA"/>
</dbReference>
<feature type="domain" description="FAD-dependent protein C-terminal" evidence="2">
    <location>
        <begin position="278"/>
        <end position="471"/>
    </location>
</feature>
<gene>
    <name evidence="3" type="ORF">B5E91_10840</name>
</gene>
<dbReference type="SUPFAM" id="SSF51905">
    <property type="entry name" value="FAD/NAD(P)-binding domain"/>
    <property type="match status" value="1"/>
</dbReference>
<dbReference type="Pfam" id="PF07992">
    <property type="entry name" value="Pyr_redox_2"/>
    <property type="match status" value="1"/>
</dbReference>
<dbReference type="InterPro" id="IPR036188">
    <property type="entry name" value="FAD/NAD-bd_sf"/>
</dbReference>
<evidence type="ECO:0000313" key="4">
    <source>
        <dbReference type="Proteomes" id="UP000196258"/>
    </source>
</evidence>
<organism evidence="3 4">
    <name type="scientific">Thomasclavelia spiroformis</name>
    <dbReference type="NCBI Taxonomy" id="29348"/>
    <lineage>
        <taxon>Bacteria</taxon>
        <taxon>Bacillati</taxon>
        <taxon>Bacillota</taxon>
        <taxon>Erysipelotrichia</taxon>
        <taxon>Erysipelotrichales</taxon>
        <taxon>Coprobacillaceae</taxon>
        <taxon>Thomasclavelia</taxon>
    </lineage>
</organism>
<dbReference type="RefSeq" id="WP_087257499.1">
    <property type="nucleotide sequence ID" value="NZ_CALURN010000036.1"/>
</dbReference>
<evidence type="ECO:0000259" key="2">
    <source>
        <dbReference type="Pfam" id="PF21688"/>
    </source>
</evidence>
<dbReference type="PIRSF" id="PIRSF038984">
    <property type="entry name" value="FAD_binding_protein"/>
    <property type="match status" value="1"/>
</dbReference>
<dbReference type="GO" id="GO:0016491">
    <property type="term" value="F:oxidoreductase activity"/>
    <property type="evidence" value="ECO:0007669"/>
    <property type="project" value="InterPro"/>
</dbReference>
<evidence type="ECO:0000313" key="3">
    <source>
        <dbReference type="EMBL" id="OUQ04191.1"/>
    </source>
</evidence>